<dbReference type="InterPro" id="IPR043682">
    <property type="entry name" value="RqcH_bacterial"/>
</dbReference>
<evidence type="ECO:0000259" key="6">
    <source>
        <dbReference type="Pfam" id="PF05670"/>
    </source>
</evidence>
<evidence type="ECO:0000256" key="4">
    <source>
        <dbReference type="ARBA" id="ARBA00022917"/>
    </source>
</evidence>
<dbReference type="PANTHER" id="PTHR15239:SF6">
    <property type="entry name" value="RIBOSOME QUALITY CONTROL COMPLEX SUBUNIT NEMF"/>
    <property type="match status" value="1"/>
</dbReference>
<dbReference type="SUPFAM" id="SSF46946">
    <property type="entry name" value="S13-like H2TH domain"/>
    <property type="match status" value="1"/>
</dbReference>
<dbReference type="Gene3D" id="2.30.310.10">
    <property type="entry name" value="ibrinogen binding protein from staphylococcus aureus domain"/>
    <property type="match status" value="1"/>
</dbReference>
<evidence type="ECO:0000313" key="8">
    <source>
        <dbReference type="Proteomes" id="UP001546774"/>
    </source>
</evidence>
<dbReference type="InterPro" id="IPR010979">
    <property type="entry name" value="Ribosomal_uS13-like_H2TH"/>
</dbReference>
<gene>
    <name evidence="5" type="primary">rqcH</name>
    <name evidence="7" type="ORF">WMO37_13295</name>
</gene>
<dbReference type="Pfam" id="PF05833">
    <property type="entry name" value="NFACT_N"/>
    <property type="match status" value="1"/>
</dbReference>
<dbReference type="Proteomes" id="UP001546774">
    <property type="component" value="Unassembled WGS sequence"/>
</dbReference>
<evidence type="ECO:0000256" key="3">
    <source>
        <dbReference type="ARBA" id="ARBA00022884"/>
    </source>
</evidence>
<comment type="similarity">
    <text evidence="5">Belongs to the NEMF family.</text>
</comment>
<dbReference type="EMBL" id="JBBMFS010000015">
    <property type="protein sequence ID" value="MEQ2555967.1"/>
    <property type="molecule type" value="Genomic_DNA"/>
</dbReference>
<protein>
    <recommendedName>
        <fullName evidence="5">Rqc2 homolog RqcH</fullName>
        <shortName evidence="5">RqcH</shortName>
    </recommendedName>
</protein>
<dbReference type="Pfam" id="PF05670">
    <property type="entry name" value="NFACT-R_1"/>
    <property type="match status" value="1"/>
</dbReference>
<evidence type="ECO:0000313" key="7">
    <source>
        <dbReference type="EMBL" id="MEQ2555967.1"/>
    </source>
</evidence>
<keyword evidence="8" id="KW-1185">Reference proteome</keyword>
<evidence type="ECO:0000256" key="5">
    <source>
        <dbReference type="HAMAP-Rule" id="MF_00844"/>
    </source>
</evidence>
<dbReference type="PANTHER" id="PTHR15239">
    <property type="entry name" value="NUCLEAR EXPORT MEDIATOR FACTOR NEMF"/>
    <property type="match status" value="1"/>
</dbReference>
<keyword evidence="1 5" id="KW-0820">tRNA-binding</keyword>
<proteinExistence type="inferred from homology"/>
<dbReference type="HAMAP" id="MF_00844_B">
    <property type="entry name" value="RqcH_B"/>
    <property type="match status" value="1"/>
</dbReference>
<dbReference type="InterPro" id="IPR051608">
    <property type="entry name" value="RQC_Subunit_NEMF"/>
</dbReference>
<evidence type="ECO:0000256" key="2">
    <source>
        <dbReference type="ARBA" id="ARBA00022730"/>
    </source>
</evidence>
<sequence length="577" mass="65774">MALDGIVIANIRQELEQTLLGGRLYKIAQPETDELLFTIKTPKQQYRLVISANASLPLIYLSEENKPSPMTAPNFCMLLRKHLNNGRIISITQPGLERILDFEIEHLNDLGDLCRKHLIAEFMGKHSNIIFCDDKQNILDSIKHISSQTSSVREVLPGRTYFIPQTMHKKNPLQTNDAEFAEAVFTKPMPLSKAVYTGYTGISPAVAEEICYEASVSSEKPANCLEENEQLHLYHIFSDCMEQVKSGQFAPNIFYENGEPKEFSAIPMAMYADCTPFDSISALLRSFYSEKDKFTRIRQKSSDLRRIVSTALERSYKKLDIQEKQLKDTEKREKFRVYGELINTYGYNIPEGAKSFTALNYYTNEEISIPLDPMLTPSENAVKYFNRYNKLKRTFEADSKLIEETKAETQHLESIATALDIAVNEEDLVELKEELIQAGYIHRKGKGGKKEKVTSKPFHYISSDGFDMYVGKNNFQNDELTFKFANGNDWWFHAKKMPGSHVIVRTGGKELPDRTFEEAASLAAYYSKGRDQDKVEIDYVIKKEVKKPASAKPGFVVYYTNYSMMASTDISAIKQAD</sequence>
<comment type="function">
    <text evidence="5">Key component of the ribosome quality control system (RQC), a ribosome-associated complex that mediates the extraction of incompletely synthesized nascent chains from stalled ribosomes and their subsequent degradation. RqcH recruits Ala-charged tRNA, and with RqcP directs the elongation of stalled nascent chains on 50S ribosomal subunits, leading to non-templated C-terminal alanine extensions (Ala tail). The Ala tail promotes nascent chain degradation. May add between 1 and at least 8 Ala residues. Binds to stalled 50S ribosomal subunits.</text>
</comment>
<name>A0ABV1HA26_9FIRM</name>
<comment type="caution">
    <text evidence="7">The sequence shown here is derived from an EMBL/GenBank/DDBJ whole genome shotgun (WGS) entry which is preliminary data.</text>
</comment>
<keyword evidence="3 5" id="KW-0694">RNA-binding</keyword>
<reference evidence="7" key="1">
    <citation type="submission" date="2024-03" db="EMBL/GenBank/DDBJ databases">
        <title>Human intestinal bacterial collection.</title>
        <authorList>
            <person name="Pauvert C."/>
            <person name="Hitch T.C.A."/>
            <person name="Clavel T."/>
        </authorList>
    </citation>
    <scope>NUCLEOTIDE SEQUENCE [LARGE SCALE GENOMIC DNA]</scope>
    <source>
        <strain evidence="7">CLA-AA-H89B</strain>
    </source>
</reference>
<evidence type="ECO:0000256" key="1">
    <source>
        <dbReference type="ARBA" id="ARBA00022555"/>
    </source>
</evidence>
<accession>A0ABV1HA26</accession>
<dbReference type="InterPro" id="IPR008532">
    <property type="entry name" value="NFACT_RNA-bd"/>
</dbReference>
<keyword evidence="2 5" id="KW-0699">rRNA-binding</keyword>
<comment type="subunit">
    <text evidence="5">Associates with stalled 50S ribosomal subunits. Binds to RqcP.</text>
</comment>
<dbReference type="Gene3D" id="1.10.8.50">
    <property type="match status" value="1"/>
</dbReference>
<feature type="domain" description="NFACT RNA-binding" evidence="6">
    <location>
        <begin position="456"/>
        <end position="550"/>
    </location>
</feature>
<keyword evidence="4 5" id="KW-0648">Protein biosynthesis</keyword>
<organism evidence="7 8">
    <name type="scientific">Lachnospira intestinalis</name>
    <dbReference type="NCBI Taxonomy" id="3133158"/>
    <lineage>
        <taxon>Bacteria</taxon>
        <taxon>Bacillati</taxon>
        <taxon>Bacillota</taxon>
        <taxon>Clostridia</taxon>
        <taxon>Lachnospirales</taxon>
        <taxon>Lachnospiraceae</taxon>
        <taxon>Lachnospira</taxon>
    </lineage>
</organism>